<dbReference type="Gene3D" id="1.10.533.10">
    <property type="entry name" value="Death Domain, Fas"/>
    <property type="match status" value="2"/>
</dbReference>
<sequence length="468" mass="53540">MTKCQVPAVLIHQIVEELDKEEGEIMVFLCRDLVPDLATADLRELLMALNEREKLSLPGLSELLYRVKRFDLLRRILKTEKITVEFNLARSPRLVPDYRVLMVEINENLEKEEVGSLVFLLRDYAPRMKLAKDKSFLALVIDLEKLNLVAPNQLDLIEECFQSIHRIDLIKKIKKYKQEAFMSSVPSQPVYVNALQASLPNLSLIDPPYNSEVSIQQIILLLCVLTTEEPVHMSIQESGPASHKVSAYYRMQSQPLGICLIIDCIGNDTDVLEETFRGLGYDVHCHRHLDMDAMNETLLEAAGLQKHRNCDSFVCILVSRGSPQSIFCTDQTSTGFPLEQIKKYFMADSCPELRGKPKLFFIQSYIVPENEQECTSLLEIDGNDDKMIANAKIPLKGTIPQVADVFWSQCKVDVSTIEKSPTSSSYYLRCLAELLRNPHKRKQSILDIHTELNRKVYEWNKTMDPKYV</sequence>
<dbReference type="PROSITE" id="PS50168">
    <property type="entry name" value="DED"/>
    <property type="match status" value="2"/>
</dbReference>
<dbReference type="AlphaFoldDB" id="A0A8B9VBV9"/>
<dbReference type="SMART" id="SM00031">
    <property type="entry name" value="DED"/>
    <property type="match status" value="2"/>
</dbReference>
<dbReference type="Proteomes" id="UP000694549">
    <property type="component" value="Unplaced"/>
</dbReference>
<reference evidence="6" key="1">
    <citation type="submission" date="2025-08" db="UniProtKB">
        <authorList>
            <consortium name="Ensembl"/>
        </authorList>
    </citation>
    <scope>IDENTIFICATION</scope>
</reference>
<dbReference type="InterPro" id="IPR001309">
    <property type="entry name" value="Pept_C14_p20"/>
</dbReference>
<dbReference type="PANTHER" id="PTHR48169:SF3">
    <property type="entry name" value="CASP8 AND FADD LIKE APOPTOSIS REGULATOR"/>
    <property type="match status" value="1"/>
</dbReference>
<dbReference type="InterPro" id="IPR015917">
    <property type="entry name" value="Pept_C14A"/>
</dbReference>
<dbReference type="SMART" id="SM00115">
    <property type="entry name" value="CASc"/>
    <property type="match status" value="1"/>
</dbReference>
<dbReference type="CDD" id="cd08340">
    <property type="entry name" value="DED_c-FLIP_r2"/>
    <property type="match status" value="1"/>
</dbReference>
<evidence type="ECO:0000256" key="3">
    <source>
        <dbReference type="ARBA" id="ARBA00022737"/>
    </source>
</evidence>
<organism evidence="6 7">
    <name type="scientific">Anas zonorhyncha</name>
    <name type="common">Eastern spot-billed duck</name>
    <dbReference type="NCBI Taxonomy" id="75864"/>
    <lineage>
        <taxon>Eukaryota</taxon>
        <taxon>Metazoa</taxon>
        <taxon>Chordata</taxon>
        <taxon>Craniata</taxon>
        <taxon>Vertebrata</taxon>
        <taxon>Euteleostomi</taxon>
        <taxon>Archelosauria</taxon>
        <taxon>Archosauria</taxon>
        <taxon>Dinosauria</taxon>
        <taxon>Saurischia</taxon>
        <taxon>Theropoda</taxon>
        <taxon>Coelurosauria</taxon>
        <taxon>Aves</taxon>
        <taxon>Neognathae</taxon>
        <taxon>Galloanserae</taxon>
        <taxon>Anseriformes</taxon>
        <taxon>Anatidae</taxon>
        <taxon>Anatinae</taxon>
        <taxon>Anas</taxon>
    </lineage>
</organism>
<evidence type="ECO:0000313" key="6">
    <source>
        <dbReference type="Ensembl" id="ENSAZOP00000021192.1"/>
    </source>
</evidence>
<dbReference type="PROSITE" id="PS50208">
    <property type="entry name" value="CASPASE_P20"/>
    <property type="match status" value="1"/>
</dbReference>
<dbReference type="PRINTS" id="PR00376">
    <property type="entry name" value="IL1BCENZYME"/>
</dbReference>
<name>A0A8B9VBV9_9AVES</name>
<evidence type="ECO:0000313" key="7">
    <source>
        <dbReference type="Proteomes" id="UP000694549"/>
    </source>
</evidence>
<dbReference type="InterPro" id="IPR011029">
    <property type="entry name" value="DEATH-like_dom_sf"/>
</dbReference>
<comment type="similarity">
    <text evidence="1">Belongs to the peptidase C14A family.</text>
</comment>
<dbReference type="CDD" id="cd08337">
    <property type="entry name" value="DED_c-FLIP_r1"/>
    <property type="match status" value="1"/>
</dbReference>
<protein>
    <submittedName>
        <fullName evidence="6">CASP8 and FADD like apoptosis regulator</fullName>
    </submittedName>
</protein>
<evidence type="ECO:0000256" key="1">
    <source>
        <dbReference type="ARBA" id="ARBA00010134"/>
    </source>
</evidence>
<proteinExistence type="inferred from homology"/>
<dbReference type="Gene3D" id="3.40.50.1460">
    <property type="match status" value="1"/>
</dbReference>
<dbReference type="SUPFAM" id="SSF52129">
    <property type="entry name" value="Caspase-like"/>
    <property type="match status" value="1"/>
</dbReference>
<dbReference type="GO" id="GO:0004197">
    <property type="term" value="F:cysteine-type endopeptidase activity"/>
    <property type="evidence" value="ECO:0007669"/>
    <property type="project" value="InterPro"/>
</dbReference>
<feature type="domain" description="DED" evidence="4">
    <location>
        <begin position="6"/>
        <end position="78"/>
    </location>
</feature>
<reference evidence="6" key="2">
    <citation type="submission" date="2025-09" db="UniProtKB">
        <authorList>
            <consortium name="Ensembl"/>
        </authorList>
    </citation>
    <scope>IDENTIFICATION</scope>
</reference>
<feature type="domain" description="DED" evidence="4">
    <location>
        <begin position="97"/>
        <end position="175"/>
    </location>
</feature>
<dbReference type="FunFam" id="1.10.533.10:FF:000016">
    <property type="entry name" value="CASP8 and FADD-like apoptosis regulator"/>
    <property type="match status" value="1"/>
</dbReference>
<keyword evidence="2" id="KW-0053">Apoptosis</keyword>
<dbReference type="SUPFAM" id="SSF47986">
    <property type="entry name" value="DEATH domain"/>
    <property type="match status" value="2"/>
</dbReference>
<dbReference type="GO" id="GO:0042981">
    <property type="term" value="P:regulation of apoptotic process"/>
    <property type="evidence" value="ECO:0007669"/>
    <property type="project" value="InterPro"/>
</dbReference>
<dbReference type="InterPro" id="IPR011600">
    <property type="entry name" value="Pept_C14_caspase"/>
</dbReference>
<accession>A0A8B9VBV9</accession>
<feature type="domain" description="Caspase family p20" evidence="5">
    <location>
        <begin position="268"/>
        <end position="364"/>
    </location>
</feature>
<dbReference type="PANTHER" id="PTHR48169">
    <property type="entry name" value="DED DOMAIN-CONTAINING PROTEIN"/>
    <property type="match status" value="1"/>
</dbReference>
<keyword evidence="3" id="KW-0677">Repeat</keyword>
<dbReference type="GO" id="GO:0005737">
    <property type="term" value="C:cytoplasm"/>
    <property type="evidence" value="ECO:0007669"/>
    <property type="project" value="UniProtKB-ARBA"/>
</dbReference>
<dbReference type="InterPro" id="IPR001875">
    <property type="entry name" value="DED_dom"/>
</dbReference>
<dbReference type="GO" id="GO:0006915">
    <property type="term" value="P:apoptotic process"/>
    <property type="evidence" value="ECO:0007669"/>
    <property type="project" value="UniProtKB-KW"/>
</dbReference>
<keyword evidence="7" id="KW-1185">Reference proteome</keyword>
<dbReference type="Pfam" id="PF01335">
    <property type="entry name" value="DED"/>
    <property type="match status" value="2"/>
</dbReference>
<dbReference type="Ensembl" id="ENSAZOT00000022765.1">
    <property type="protein sequence ID" value="ENSAZOP00000021192.1"/>
    <property type="gene ID" value="ENSAZOG00000013714.1"/>
</dbReference>
<evidence type="ECO:0000256" key="2">
    <source>
        <dbReference type="ARBA" id="ARBA00022703"/>
    </source>
</evidence>
<evidence type="ECO:0000259" key="5">
    <source>
        <dbReference type="PROSITE" id="PS50208"/>
    </source>
</evidence>
<evidence type="ECO:0000259" key="4">
    <source>
        <dbReference type="PROSITE" id="PS50168"/>
    </source>
</evidence>
<dbReference type="Pfam" id="PF00656">
    <property type="entry name" value="Peptidase_C14"/>
    <property type="match status" value="1"/>
</dbReference>
<dbReference type="GO" id="GO:0006508">
    <property type="term" value="P:proteolysis"/>
    <property type="evidence" value="ECO:0007669"/>
    <property type="project" value="InterPro"/>
</dbReference>
<dbReference type="InterPro" id="IPR029030">
    <property type="entry name" value="Caspase-like_dom_sf"/>
</dbReference>